<evidence type="ECO:0000256" key="1">
    <source>
        <dbReference type="PROSITE-ProRule" id="PRU00339"/>
    </source>
</evidence>
<sequence length="597" mass="68132">MFRFIRNIFSLLFATFLFWNCTPKLSKFDNLLEGMTAKPEALTMHRDSVRFKLDGAIPLQYLRSDVKILLYPEYSYGEGALRLAEIVAFDGAYTKVINQAKVEADFVFPYLPGMESGELLLKGLVIQNGKTRNIAAKKIADGLYTTPLLARTGQVTPDEPIPPIGVYMKTDFSELQREVSKDYTVSFPLASNALRENTLTTTDGKPIPSFIESGTVLKKITVTGIHSFESQEINSTELAQRRAEVVRQKIRSMLNNPNIPVVAASRQKDWFDFRVLLGEYDGITTPQKEAYYDIILSDKAFETQLREIQRLPTYAKVSRDLFPKLRQAKIQAVYENTGFSDPEVAANVYKLLQEGKAINELSKEQLIYAGEVSPRLQEKERIYAKLVELYNSELAQNNLGVVYLNMAQRELNLREKNQLITRAISHFRQANRMNPTSYAFHNLGQAYLLRGDYFEAYVAISEASSLERDETNEFLRFNEGLRGAIDIINGDYKLATIRLNRAPETEANLFNKGLAYFLAEDYKNALESFEESVQFNREYGYGFYGLAMVATITDDKQALFENLAKAVERSEYLRERAMTDLMFKKYRGDQAFLEALK</sequence>
<dbReference type="PROSITE" id="PS50005">
    <property type="entry name" value="TPR"/>
    <property type="match status" value="2"/>
</dbReference>
<reference evidence="3" key="1">
    <citation type="submission" date="2017-01" db="EMBL/GenBank/DDBJ databases">
        <authorList>
            <person name="Varghese N."/>
            <person name="Submissions S."/>
        </authorList>
    </citation>
    <scope>NUCLEOTIDE SEQUENCE [LARGE SCALE GENOMIC DNA]</scope>
    <source>
        <strain evidence="3">DSM 46698</strain>
    </source>
</reference>
<dbReference type="Proteomes" id="UP000186026">
    <property type="component" value="Unassembled WGS sequence"/>
</dbReference>
<evidence type="ECO:0000313" key="2">
    <source>
        <dbReference type="EMBL" id="SIS68829.1"/>
    </source>
</evidence>
<accession>A0A1N7L4Q4</accession>
<evidence type="ECO:0000313" key="3">
    <source>
        <dbReference type="Proteomes" id="UP000186026"/>
    </source>
</evidence>
<name>A0A1N7L4Q4_9BACT</name>
<dbReference type="EMBL" id="FTOP01000003">
    <property type="protein sequence ID" value="SIS68829.1"/>
    <property type="molecule type" value="Genomic_DNA"/>
</dbReference>
<keyword evidence="3" id="KW-1185">Reference proteome</keyword>
<keyword evidence="1" id="KW-0802">TPR repeat</keyword>
<dbReference type="SUPFAM" id="SSF48452">
    <property type="entry name" value="TPR-like"/>
    <property type="match status" value="1"/>
</dbReference>
<feature type="repeat" description="TPR" evidence="1">
    <location>
        <begin position="506"/>
        <end position="539"/>
    </location>
</feature>
<dbReference type="InterPro" id="IPR019734">
    <property type="entry name" value="TPR_rpt"/>
</dbReference>
<organism evidence="2 3">
    <name type="scientific">Belliella pelovolcani</name>
    <dbReference type="NCBI Taxonomy" id="529505"/>
    <lineage>
        <taxon>Bacteria</taxon>
        <taxon>Pseudomonadati</taxon>
        <taxon>Bacteroidota</taxon>
        <taxon>Cytophagia</taxon>
        <taxon>Cytophagales</taxon>
        <taxon>Cyclobacteriaceae</taxon>
        <taxon>Belliella</taxon>
    </lineage>
</organism>
<dbReference type="AlphaFoldDB" id="A0A1N7L4Q4"/>
<gene>
    <name evidence="2" type="ORF">SAMN05421761_10341</name>
</gene>
<proteinExistence type="predicted"/>
<dbReference type="InterPro" id="IPR011990">
    <property type="entry name" value="TPR-like_helical_dom_sf"/>
</dbReference>
<dbReference type="OrthoDB" id="1489296at2"/>
<dbReference type="STRING" id="529505.SAMN05421761_10341"/>
<dbReference type="Gene3D" id="1.25.40.10">
    <property type="entry name" value="Tetratricopeptide repeat domain"/>
    <property type="match status" value="2"/>
</dbReference>
<dbReference type="RefSeq" id="WP_076498893.1">
    <property type="nucleotide sequence ID" value="NZ_FTOP01000003.1"/>
</dbReference>
<dbReference type="SMART" id="SM00028">
    <property type="entry name" value="TPR"/>
    <property type="match status" value="2"/>
</dbReference>
<feature type="repeat" description="TPR" evidence="1">
    <location>
        <begin position="437"/>
        <end position="470"/>
    </location>
</feature>
<protein>
    <submittedName>
        <fullName evidence="2">Tetratricopeptide repeat-containing protein</fullName>
    </submittedName>
</protein>